<dbReference type="InterPro" id="IPR050483">
    <property type="entry name" value="CoA-transferase_III_domain"/>
</dbReference>
<dbReference type="Gene3D" id="3.40.50.10540">
    <property type="entry name" value="Crotonobetainyl-coa:carnitine coa-transferase, domain 1"/>
    <property type="match status" value="1"/>
</dbReference>
<dbReference type="InterPro" id="IPR023606">
    <property type="entry name" value="CoA-Trfase_III_dom_1_sf"/>
</dbReference>
<dbReference type="InterPro" id="IPR003673">
    <property type="entry name" value="CoA-Trfase_fam_III"/>
</dbReference>
<accession>A0A971M2P2</accession>
<evidence type="ECO:0008006" key="4">
    <source>
        <dbReference type="Google" id="ProtNLM"/>
    </source>
</evidence>
<reference evidence="2" key="1">
    <citation type="journal article" date="2020" name="Biotechnol. Biofuels">
        <title>New insights from the biogas microbiome by comprehensive genome-resolved metagenomics of nearly 1600 species originating from multiple anaerobic digesters.</title>
        <authorList>
            <person name="Campanaro S."/>
            <person name="Treu L."/>
            <person name="Rodriguez-R L.M."/>
            <person name="Kovalovszki A."/>
            <person name="Ziels R.M."/>
            <person name="Maus I."/>
            <person name="Zhu X."/>
            <person name="Kougias P.G."/>
            <person name="Basile A."/>
            <person name="Luo G."/>
            <person name="Schluter A."/>
            <person name="Konstantinidis K.T."/>
            <person name="Angelidaki I."/>
        </authorList>
    </citation>
    <scope>NUCLEOTIDE SEQUENCE</scope>
    <source>
        <strain evidence="2">AS06rmzACSIP_7</strain>
    </source>
</reference>
<comment type="caution">
    <text evidence="2">The sequence shown here is derived from an EMBL/GenBank/DDBJ whole genome shotgun (WGS) entry which is preliminary data.</text>
</comment>
<gene>
    <name evidence="2" type="ORF">GXY80_00915</name>
</gene>
<evidence type="ECO:0000313" key="3">
    <source>
        <dbReference type="Proteomes" id="UP000777265"/>
    </source>
</evidence>
<dbReference type="Proteomes" id="UP000777265">
    <property type="component" value="Unassembled WGS sequence"/>
</dbReference>
<dbReference type="Pfam" id="PF02515">
    <property type="entry name" value="CoA_transf_3"/>
    <property type="match status" value="1"/>
</dbReference>
<protein>
    <recommendedName>
        <fullName evidence="4">CoA transferase</fullName>
    </recommendedName>
</protein>
<dbReference type="PANTHER" id="PTHR48207">
    <property type="entry name" value="SUCCINATE--HYDROXYMETHYLGLUTARATE COA-TRANSFERASE"/>
    <property type="match status" value="1"/>
</dbReference>
<evidence type="ECO:0000313" key="2">
    <source>
        <dbReference type="EMBL" id="NLW34031.1"/>
    </source>
</evidence>
<evidence type="ECO:0000256" key="1">
    <source>
        <dbReference type="ARBA" id="ARBA00022679"/>
    </source>
</evidence>
<keyword evidence="1" id="KW-0808">Transferase</keyword>
<dbReference type="PANTHER" id="PTHR48207:SF3">
    <property type="entry name" value="SUCCINATE--HYDROXYMETHYLGLUTARATE COA-TRANSFERASE"/>
    <property type="match status" value="1"/>
</dbReference>
<organism evidence="2 3">
    <name type="scientific">Syntrophorhabdus aromaticivorans</name>
    <dbReference type="NCBI Taxonomy" id="328301"/>
    <lineage>
        <taxon>Bacteria</taxon>
        <taxon>Pseudomonadati</taxon>
        <taxon>Thermodesulfobacteriota</taxon>
        <taxon>Syntrophorhabdia</taxon>
        <taxon>Syntrophorhabdales</taxon>
        <taxon>Syntrophorhabdaceae</taxon>
        <taxon>Syntrophorhabdus</taxon>
    </lineage>
</organism>
<name>A0A971M2P2_9BACT</name>
<dbReference type="SUPFAM" id="SSF89796">
    <property type="entry name" value="CoA-transferase family III (CaiB/BaiF)"/>
    <property type="match status" value="1"/>
</dbReference>
<dbReference type="GO" id="GO:0008410">
    <property type="term" value="F:CoA-transferase activity"/>
    <property type="evidence" value="ECO:0007669"/>
    <property type="project" value="TreeGrafter"/>
</dbReference>
<proteinExistence type="predicted"/>
<dbReference type="AlphaFoldDB" id="A0A971M2P2"/>
<dbReference type="EMBL" id="JAAYEE010000018">
    <property type="protein sequence ID" value="NLW34031.1"/>
    <property type="molecule type" value="Genomic_DNA"/>
</dbReference>
<sequence length="166" mass="18503">MKDFDIFNDITILSLEQATVLPCPTYRLALAGARIIRTEHPVCGDPNRRVGENRLGKDRMLTYLFVFNCQKKVVALDQGASKGQELSWRLLVELKVDVFATNQLPMNYAKLGINYEAVRPMKPDIIWLGFTGFGPESNEAAHDPILQARGGLMNLTGDRDGPPCVL</sequence>
<reference evidence="2" key="2">
    <citation type="submission" date="2020-01" db="EMBL/GenBank/DDBJ databases">
        <authorList>
            <person name="Campanaro S."/>
        </authorList>
    </citation>
    <scope>NUCLEOTIDE SEQUENCE</scope>
    <source>
        <strain evidence="2">AS06rmzACSIP_7</strain>
    </source>
</reference>